<reference evidence="1 2" key="1">
    <citation type="journal article" date="2018" name="Nat. Ecol. Evol.">
        <title>Genomic signatures of mitonuclear coevolution across populations of Tigriopus californicus.</title>
        <authorList>
            <person name="Barreto F.S."/>
            <person name="Watson E.T."/>
            <person name="Lima T.G."/>
            <person name="Willett C.S."/>
            <person name="Edmands S."/>
            <person name="Li W."/>
            <person name="Burton R.S."/>
        </authorList>
    </citation>
    <scope>NUCLEOTIDE SEQUENCE [LARGE SCALE GENOMIC DNA]</scope>
    <source>
        <strain evidence="1 2">San Diego</strain>
    </source>
</reference>
<dbReference type="PANTHER" id="PTHR33327">
    <property type="entry name" value="ENDONUCLEASE"/>
    <property type="match status" value="1"/>
</dbReference>
<protein>
    <submittedName>
        <fullName evidence="1">Uncharacterized protein</fullName>
    </submittedName>
</protein>
<name>A0A553P363_TIGCA</name>
<keyword evidence="2" id="KW-1185">Reference proteome</keyword>
<dbReference type="Proteomes" id="UP000318571">
    <property type="component" value="Chromosome 7"/>
</dbReference>
<dbReference type="EMBL" id="VCGU01000008">
    <property type="protein sequence ID" value="TRY72080.1"/>
    <property type="molecule type" value="Genomic_DNA"/>
</dbReference>
<evidence type="ECO:0000313" key="2">
    <source>
        <dbReference type="Proteomes" id="UP000318571"/>
    </source>
</evidence>
<dbReference type="STRING" id="6832.A0A553P363"/>
<dbReference type="AlphaFoldDB" id="A0A553P363"/>
<evidence type="ECO:0000313" key="1">
    <source>
        <dbReference type="EMBL" id="TRY72080.1"/>
    </source>
</evidence>
<accession>A0A553P363</accession>
<comment type="caution">
    <text evidence="1">The sequence shown here is derived from an EMBL/GenBank/DDBJ whole genome shotgun (WGS) entry which is preliminary data.</text>
</comment>
<organism evidence="1 2">
    <name type="scientific">Tigriopus californicus</name>
    <name type="common">Marine copepod</name>
    <dbReference type="NCBI Taxonomy" id="6832"/>
    <lineage>
        <taxon>Eukaryota</taxon>
        <taxon>Metazoa</taxon>
        <taxon>Ecdysozoa</taxon>
        <taxon>Arthropoda</taxon>
        <taxon>Crustacea</taxon>
        <taxon>Multicrustacea</taxon>
        <taxon>Hexanauplia</taxon>
        <taxon>Copepoda</taxon>
        <taxon>Harpacticoida</taxon>
        <taxon>Harpacticidae</taxon>
        <taxon>Tigriopus</taxon>
    </lineage>
</organism>
<dbReference type="PANTHER" id="PTHR33327:SF3">
    <property type="entry name" value="RNA-DIRECTED DNA POLYMERASE"/>
    <property type="match status" value="1"/>
</dbReference>
<proteinExistence type="predicted"/>
<gene>
    <name evidence="1" type="ORF">TCAL_17104</name>
</gene>
<sequence length="331" mass="36620">MTDILIRQALDQIFSTHSQEALIKVNGPPGRILNVRGNRKIEQVIRAVAMLAEEHPLTADKYATIKKRLTSTFCLLRQERTQALLNVGELGDRKSPELMDEMLAFLGNEPMNFLFEGIFLSRMPASIRQCLSGEDSFADPRKAADQADAIWTTLKCKSLADTKLDINAVRPTPSPRRKTTPTHCTIKEHKSDVCWYHVQFSADANSCKSGCKFFPALNVLADALSRIGALLDTVSPQSLAQAQAADPELAKVRTSLTALKGEGTPVMQIVAESECKNSIKPAFALLQRLAPDAVPNVKVLITDLAPGFFNAWMELPSYNQRLRDEQKEEDG</sequence>